<dbReference type="EMBL" id="MFES01000030">
    <property type="protein sequence ID" value="OGE84934.1"/>
    <property type="molecule type" value="Genomic_DNA"/>
</dbReference>
<dbReference type="InterPro" id="IPR055342">
    <property type="entry name" value="MreC_beta-barrel_core"/>
</dbReference>
<evidence type="ECO:0000256" key="5">
    <source>
        <dbReference type="SAM" id="Coils"/>
    </source>
</evidence>
<dbReference type="PANTHER" id="PTHR34138">
    <property type="entry name" value="CELL SHAPE-DETERMINING PROTEIN MREC"/>
    <property type="match status" value="1"/>
</dbReference>
<dbReference type="GO" id="GO:0008360">
    <property type="term" value="P:regulation of cell shape"/>
    <property type="evidence" value="ECO:0007669"/>
    <property type="project" value="UniProtKB-KW"/>
</dbReference>
<gene>
    <name evidence="7" type="ORF">A3J48_00390</name>
</gene>
<comment type="similarity">
    <text evidence="1">Belongs to the MreC family.</text>
</comment>
<evidence type="ECO:0000256" key="4">
    <source>
        <dbReference type="ARBA" id="ARBA00032089"/>
    </source>
</evidence>
<dbReference type="PANTHER" id="PTHR34138:SF1">
    <property type="entry name" value="CELL SHAPE-DETERMINING PROTEIN MREC"/>
    <property type="match status" value="1"/>
</dbReference>
<dbReference type="PIRSF" id="PIRSF038471">
    <property type="entry name" value="MreC"/>
    <property type="match status" value="1"/>
</dbReference>
<dbReference type="AlphaFoldDB" id="A0A1F5P551"/>
<accession>A0A1F5P551</accession>
<dbReference type="Gene3D" id="2.40.10.350">
    <property type="entry name" value="Rod shape-determining protein MreC, domain 2"/>
    <property type="match status" value="1"/>
</dbReference>
<feature type="coiled-coil region" evidence="5">
    <location>
        <begin position="61"/>
        <end position="88"/>
    </location>
</feature>
<evidence type="ECO:0000313" key="7">
    <source>
        <dbReference type="EMBL" id="OGE84934.1"/>
    </source>
</evidence>
<dbReference type="Proteomes" id="UP000176786">
    <property type="component" value="Unassembled WGS sequence"/>
</dbReference>
<evidence type="ECO:0000259" key="6">
    <source>
        <dbReference type="Pfam" id="PF04085"/>
    </source>
</evidence>
<keyword evidence="3" id="KW-0133">Cell shape</keyword>
<organism evidence="7 8">
    <name type="scientific">Candidatus Doudnabacteria bacterium RIFCSPHIGHO2_02_FULL_46_11</name>
    <dbReference type="NCBI Taxonomy" id="1817832"/>
    <lineage>
        <taxon>Bacteria</taxon>
        <taxon>Candidatus Doudnaibacteriota</taxon>
    </lineage>
</organism>
<sequence>MGKSSKTKIILAAAAVLLVVGYFGWLAPFENFFIWLTKPVFTSARNLTISLSEATSNLFTIKDLQRENADLKQRLIALETENSQLKLSGGENEELEKALNLKSRTGFNLVGGRVVSSDPTSLNQSLIIDRGDVAGVVEGQAAVDSSGAFIGRITRVLHNTAEVTLISDFSSRLPAEIAETGARGVVSGEHGLAVALVEVPQGQNLQIGGRVVTTGFTVGVPAGLFIGYVAEMRSSGSDLFQEALISPAANFKNLRLVFIIVGQE</sequence>
<evidence type="ECO:0000256" key="3">
    <source>
        <dbReference type="ARBA" id="ARBA00022960"/>
    </source>
</evidence>
<proteinExistence type="inferred from homology"/>
<protein>
    <recommendedName>
        <fullName evidence="2">Cell shape-determining protein MreC</fullName>
    </recommendedName>
    <alternativeName>
        <fullName evidence="4">Cell shape protein MreC</fullName>
    </alternativeName>
</protein>
<feature type="domain" description="Rod shape-determining protein MreC beta-barrel core" evidence="6">
    <location>
        <begin position="114"/>
        <end position="260"/>
    </location>
</feature>
<evidence type="ECO:0000313" key="8">
    <source>
        <dbReference type="Proteomes" id="UP000176786"/>
    </source>
</evidence>
<dbReference type="InterPro" id="IPR042175">
    <property type="entry name" value="Cell/Rod_MreC_2"/>
</dbReference>
<dbReference type="NCBIfam" id="TIGR00219">
    <property type="entry name" value="mreC"/>
    <property type="match status" value="1"/>
</dbReference>
<dbReference type="InterPro" id="IPR042177">
    <property type="entry name" value="Cell/Rod_1"/>
</dbReference>
<dbReference type="InterPro" id="IPR007221">
    <property type="entry name" value="MreC"/>
</dbReference>
<reference evidence="7 8" key="1">
    <citation type="journal article" date="2016" name="Nat. Commun.">
        <title>Thousands of microbial genomes shed light on interconnected biogeochemical processes in an aquifer system.</title>
        <authorList>
            <person name="Anantharaman K."/>
            <person name="Brown C.T."/>
            <person name="Hug L.A."/>
            <person name="Sharon I."/>
            <person name="Castelle C.J."/>
            <person name="Probst A.J."/>
            <person name="Thomas B.C."/>
            <person name="Singh A."/>
            <person name="Wilkins M.J."/>
            <person name="Karaoz U."/>
            <person name="Brodie E.L."/>
            <person name="Williams K.H."/>
            <person name="Hubbard S.S."/>
            <person name="Banfield J.F."/>
        </authorList>
    </citation>
    <scope>NUCLEOTIDE SEQUENCE [LARGE SCALE GENOMIC DNA]</scope>
</reference>
<name>A0A1F5P551_9BACT</name>
<keyword evidence="5" id="KW-0175">Coiled coil</keyword>
<dbReference type="Gene3D" id="2.40.10.340">
    <property type="entry name" value="Rod shape-determining protein MreC, domain 1"/>
    <property type="match status" value="1"/>
</dbReference>
<dbReference type="Pfam" id="PF04085">
    <property type="entry name" value="MreC"/>
    <property type="match status" value="1"/>
</dbReference>
<comment type="caution">
    <text evidence="7">The sequence shown here is derived from an EMBL/GenBank/DDBJ whole genome shotgun (WGS) entry which is preliminary data.</text>
</comment>
<evidence type="ECO:0000256" key="2">
    <source>
        <dbReference type="ARBA" id="ARBA00013855"/>
    </source>
</evidence>
<dbReference type="GO" id="GO:0005886">
    <property type="term" value="C:plasma membrane"/>
    <property type="evidence" value="ECO:0007669"/>
    <property type="project" value="TreeGrafter"/>
</dbReference>
<evidence type="ECO:0000256" key="1">
    <source>
        <dbReference type="ARBA" id="ARBA00009369"/>
    </source>
</evidence>
<dbReference type="STRING" id="1817832.A3J48_00390"/>